<evidence type="ECO:0000313" key="2">
    <source>
        <dbReference type="EMBL" id="SIR25599.1"/>
    </source>
</evidence>
<dbReference type="STRING" id="58117.SAMN05421833_107119"/>
<dbReference type="RefSeq" id="WP_051761144.1">
    <property type="nucleotide sequence ID" value="NZ_CP192071.1"/>
</dbReference>
<accession>A0A1N6ZFK3</accession>
<dbReference type="EMBL" id="FTNI01000007">
    <property type="protein sequence ID" value="SIR25599.1"/>
    <property type="molecule type" value="Genomic_DNA"/>
</dbReference>
<dbReference type="Proteomes" id="UP000186096">
    <property type="component" value="Unassembled WGS sequence"/>
</dbReference>
<sequence>MPGEAFEHVRQAAGEVLPAAEYRTELYDHLRRMEGVVWKLERAQHFHEPDTPSWVAMMSGDWDRSLALMDEMRFADDLPPRAELRRLRIVEMPPTPYLQWEIVLLAARTRAGERARALHARSVRHLESRAPLPELLILTRDLMYEILYDEIGAHVGGRRITDAPVVEGCARAVAELYAGAEDMVAFHDREVAQLPPPAAGRILSRPGHS</sequence>
<organism evidence="2 3">
    <name type="scientific">Microbispora rosea</name>
    <dbReference type="NCBI Taxonomy" id="58117"/>
    <lineage>
        <taxon>Bacteria</taxon>
        <taxon>Bacillati</taxon>
        <taxon>Actinomycetota</taxon>
        <taxon>Actinomycetes</taxon>
        <taxon>Streptosporangiales</taxon>
        <taxon>Streptosporangiaceae</taxon>
        <taxon>Microbispora</taxon>
    </lineage>
</organism>
<dbReference type="OrthoDB" id="3436275at2"/>
<dbReference type="AlphaFoldDB" id="A0A1N6ZFK3"/>
<evidence type="ECO:0000313" key="3">
    <source>
        <dbReference type="Proteomes" id="UP000186096"/>
    </source>
</evidence>
<dbReference type="InterPro" id="IPR049244">
    <property type="entry name" value="DUF6879"/>
</dbReference>
<name>A0A1N6ZFK3_9ACTN</name>
<feature type="domain" description="DUF6879" evidence="1">
    <location>
        <begin position="25"/>
        <end position="187"/>
    </location>
</feature>
<evidence type="ECO:0000259" key="1">
    <source>
        <dbReference type="Pfam" id="PF21806"/>
    </source>
</evidence>
<protein>
    <recommendedName>
        <fullName evidence="1">DUF6879 domain-containing protein</fullName>
    </recommendedName>
</protein>
<gene>
    <name evidence="2" type="ORF">SAMN05421833_107119</name>
</gene>
<dbReference type="Pfam" id="PF21806">
    <property type="entry name" value="DUF6879"/>
    <property type="match status" value="1"/>
</dbReference>
<proteinExistence type="predicted"/>
<reference evidence="3" key="1">
    <citation type="submission" date="2017-01" db="EMBL/GenBank/DDBJ databases">
        <authorList>
            <person name="Varghese N."/>
            <person name="Submissions S."/>
        </authorList>
    </citation>
    <scope>NUCLEOTIDE SEQUENCE [LARGE SCALE GENOMIC DNA]</scope>
    <source>
        <strain evidence="3">ATCC 12950</strain>
    </source>
</reference>
<keyword evidence="3" id="KW-1185">Reference proteome</keyword>